<dbReference type="Gene3D" id="3.40.50.1820">
    <property type="entry name" value="alpha/beta hydrolase"/>
    <property type="match status" value="1"/>
</dbReference>
<dbReference type="EMBL" id="CP022278">
    <property type="protein sequence ID" value="ASK26887.1"/>
    <property type="molecule type" value="Genomic_DNA"/>
</dbReference>
<accession>A0A220S0B3</accession>
<dbReference type="AlphaFoldDB" id="A0A220S0B3"/>
<dbReference type="Gene3D" id="2.150.10.10">
    <property type="entry name" value="Serralysin-like metalloprotease, C-terminal"/>
    <property type="match status" value="1"/>
</dbReference>
<protein>
    <submittedName>
        <fullName evidence="6">Uncharacterized protein</fullName>
    </submittedName>
</protein>
<feature type="compositionally biased region" description="Low complexity" evidence="5">
    <location>
        <begin position="17"/>
        <end position="42"/>
    </location>
</feature>
<keyword evidence="7" id="KW-1185">Reference proteome</keyword>
<comment type="subcellular location">
    <subcellularLocation>
        <location evidence="1">Secreted</location>
    </subcellularLocation>
</comment>
<evidence type="ECO:0000256" key="1">
    <source>
        <dbReference type="ARBA" id="ARBA00004613"/>
    </source>
</evidence>
<feature type="compositionally biased region" description="Polar residues" evidence="5">
    <location>
        <begin position="43"/>
        <end position="54"/>
    </location>
</feature>
<dbReference type="Pfam" id="PF00353">
    <property type="entry name" value="HemolysinCabind"/>
    <property type="match status" value="1"/>
</dbReference>
<dbReference type="InterPro" id="IPR001343">
    <property type="entry name" value="Hemolysn_Ca-bd"/>
</dbReference>
<evidence type="ECO:0000313" key="7">
    <source>
        <dbReference type="Proteomes" id="UP000198238"/>
    </source>
</evidence>
<evidence type="ECO:0000256" key="2">
    <source>
        <dbReference type="ARBA" id="ARBA00022525"/>
    </source>
</evidence>
<reference evidence="6 7" key="1">
    <citation type="submission" date="2017-06" db="EMBL/GenBank/DDBJ databases">
        <title>Neisseria chenwenguii sp. nov., isolated from the intestinal contents of Tibetan Plateau Pika in Yushu, Qinghai Province, China.</title>
        <authorList>
            <person name="Zhang G."/>
        </authorList>
    </citation>
    <scope>NUCLEOTIDE SEQUENCE [LARGE SCALE GENOMIC DNA]</scope>
    <source>
        <strain evidence="6 7">10023</strain>
    </source>
</reference>
<organism evidence="6 7">
    <name type="scientific">Neisseria chenwenguii</name>
    <dbReference type="NCBI Taxonomy" id="1853278"/>
    <lineage>
        <taxon>Bacteria</taxon>
        <taxon>Pseudomonadati</taxon>
        <taxon>Pseudomonadota</taxon>
        <taxon>Betaproteobacteria</taxon>
        <taxon>Neisseriales</taxon>
        <taxon>Neisseriaceae</taxon>
        <taxon>Neisseria</taxon>
    </lineage>
</organism>
<dbReference type="GO" id="GO:0006629">
    <property type="term" value="P:lipid metabolic process"/>
    <property type="evidence" value="ECO:0007669"/>
    <property type="project" value="InterPro"/>
</dbReference>
<sequence>MALGIPLAFAGGGGNSDGNPPDSDSNAGNNAAGNSQSGAAQNTPSAETPQTSDATAADGAQIPAPEQPEIHTTRILYKDGIIVTRSAEAGRELDLSVLEYREAGVRPSEKNEIIRNKPSDESIAYLNGFVSTHVDSSKDNLQASYKADTDGDGLIDSKDRYPDMWNVSDRDLRMFSTLAYATEGKTAMQQAFDGVGSIEIDSVKADLNGQVDISEYQGHWDVLSVVSKGEFFGSGLDYTIFGNGKKADGSYQNIVVAFRGTKGLQDATAGLKLAQGNTPTQAKQMDEIISTLEQYNPDHVYSTGHSLGGYLAQYFATYTVQNSQFKDEFVRSVLFNTAKIITDGSPTPDLVAAAARSEQFAQERIYDARFTNQSGVTYKTNSYVIEGEWLSSGDVPTTYQTGAAVAATAATAAKGAATGGFLALVGGLVATIATGGAAAPLILAGAKAGAAVGGTIGGAQGAGTVLGFDGLGTYKNTIFLKNTAANKDGWDKHALANFYETSTEVQKYFSQGYRVDKNQKAAYEAQDFDRDGLNDYDELRIDTSAYTNDTDGDGFSDGLEAKLGSDGTKADVTPYATASPAETADLRPITAVVQTEDSDGNVVSTKAVELTATQEADGTVVYRPSENAAETSIDLGKDKFDWSAFGNQTHNGEAVLLGTSGDETLTGSSGSDRLLGSLGSDTVTTGAGRDTVVFSAEDIREGKTDRITDFDITEDRLDLSGLRSLFGDAADGFDWGSVFGDRIVFDNQAHTLAYRDEAGVSTVFAQFDNGAEMTAVQIIG</sequence>
<evidence type="ECO:0000256" key="4">
    <source>
        <dbReference type="ARBA" id="ARBA00022837"/>
    </source>
</evidence>
<dbReference type="InterPro" id="IPR059100">
    <property type="entry name" value="TSP3_bac"/>
</dbReference>
<gene>
    <name evidence="6" type="ORF">BG910_03235</name>
</gene>
<dbReference type="RefSeq" id="WP_089035608.1">
    <property type="nucleotide sequence ID" value="NZ_CP022278.1"/>
</dbReference>
<proteinExistence type="predicted"/>
<dbReference type="Pfam" id="PF26363">
    <property type="entry name" value="Phospholipase-like"/>
    <property type="match status" value="1"/>
</dbReference>
<dbReference type="GO" id="GO:0005509">
    <property type="term" value="F:calcium ion binding"/>
    <property type="evidence" value="ECO:0007669"/>
    <property type="project" value="InterPro"/>
</dbReference>
<dbReference type="InterPro" id="IPR011049">
    <property type="entry name" value="Serralysin-like_metalloprot_C"/>
</dbReference>
<name>A0A220S0B3_9NEIS</name>
<dbReference type="InterPro" id="IPR029058">
    <property type="entry name" value="AB_hydrolase_fold"/>
</dbReference>
<evidence type="ECO:0000313" key="6">
    <source>
        <dbReference type="EMBL" id="ASK26887.1"/>
    </source>
</evidence>
<dbReference type="Pfam" id="PF18884">
    <property type="entry name" value="TSP3_bac"/>
    <property type="match status" value="1"/>
</dbReference>
<evidence type="ECO:0000256" key="5">
    <source>
        <dbReference type="SAM" id="MobiDB-lite"/>
    </source>
</evidence>
<keyword evidence="2" id="KW-0964">Secreted</keyword>
<dbReference type="SUPFAM" id="SSF53474">
    <property type="entry name" value="alpha/beta-Hydrolases"/>
    <property type="match status" value="1"/>
</dbReference>
<keyword evidence="3" id="KW-0732">Signal</keyword>
<dbReference type="KEGG" id="nei:BG910_03235"/>
<dbReference type="GO" id="GO:0005615">
    <property type="term" value="C:extracellular space"/>
    <property type="evidence" value="ECO:0007669"/>
    <property type="project" value="InterPro"/>
</dbReference>
<dbReference type="Proteomes" id="UP000198238">
    <property type="component" value="Chromosome"/>
</dbReference>
<evidence type="ECO:0000256" key="3">
    <source>
        <dbReference type="ARBA" id="ARBA00022729"/>
    </source>
</evidence>
<feature type="region of interest" description="Disordered" evidence="5">
    <location>
        <begin position="1"/>
        <end position="71"/>
    </location>
</feature>
<dbReference type="SUPFAM" id="SSF51120">
    <property type="entry name" value="beta-Roll"/>
    <property type="match status" value="1"/>
</dbReference>
<keyword evidence="4" id="KW-0106">Calcium</keyword>